<feature type="transmembrane region" description="Helical" evidence="1">
    <location>
        <begin position="56"/>
        <end position="83"/>
    </location>
</feature>
<accession>A0A7E5WF32</accession>
<dbReference type="RefSeq" id="XP_026739300.1">
    <property type="nucleotide sequence ID" value="XM_026883499.1"/>
</dbReference>
<dbReference type="InParanoid" id="A0A7E5WF32"/>
<dbReference type="KEGG" id="tnl:113502121"/>
<evidence type="ECO:0000256" key="2">
    <source>
        <dbReference type="SAM" id="SignalP"/>
    </source>
</evidence>
<evidence type="ECO:0000256" key="1">
    <source>
        <dbReference type="SAM" id="Phobius"/>
    </source>
</evidence>
<organism evidence="3 4">
    <name type="scientific">Trichoplusia ni</name>
    <name type="common">Cabbage looper</name>
    <dbReference type="NCBI Taxonomy" id="7111"/>
    <lineage>
        <taxon>Eukaryota</taxon>
        <taxon>Metazoa</taxon>
        <taxon>Ecdysozoa</taxon>
        <taxon>Arthropoda</taxon>
        <taxon>Hexapoda</taxon>
        <taxon>Insecta</taxon>
        <taxon>Pterygota</taxon>
        <taxon>Neoptera</taxon>
        <taxon>Endopterygota</taxon>
        <taxon>Lepidoptera</taxon>
        <taxon>Glossata</taxon>
        <taxon>Ditrysia</taxon>
        <taxon>Noctuoidea</taxon>
        <taxon>Noctuidae</taxon>
        <taxon>Plusiinae</taxon>
        <taxon>Trichoplusia</taxon>
    </lineage>
</organism>
<dbReference type="GeneID" id="113502121"/>
<keyword evidence="1" id="KW-0812">Transmembrane</keyword>
<dbReference type="AlphaFoldDB" id="A0A7E5WF32"/>
<sequence>MKLCTIIFGVLVACVASLAAENGPLLTILQPEDQQVQQVQEVMLVDPQGVRQKRSLLLGGLGAGALGIGALGLGAGLVGAGLIGAKAGFIGGAIAGKAFSGRGYGGGYGGGYGHGYGGGYGGGYGYYGGGGYGHGGYKQVYYQPSYVVSQVSEPWC</sequence>
<dbReference type="Proteomes" id="UP000322000">
    <property type="component" value="Chromosome 16"/>
</dbReference>
<proteinExistence type="predicted"/>
<feature type="signal peptide" evidence="2">
    <location>
        <begin position="1"/>
        <end position="19"/>
    </location>
</feature>
<gene>
    <name evidence="4" type="primary">LOC113502121</name>
</gene>
<keyword evidence="3" id="KW-1185">Reference proteome</keyword>
<evidence type="ECO:0000313" key="3">
    <source>
        <dbReference type="Proteomes" id="UP000322000"/>
    </source>
</evidence>
<keyword evidence="2" id="KW-0732">Signal</keyword>
<reference evidence="4" key="1">
    <citation type="submission" date="2025-08" db="UniProtKB">
        <authorList>
            <consortium name="RefSeq"/>
        </authorList>
    </citation>
    <scope>IDENTIFICATION</scope>
</reference>
<feature type="chain" id="PRO_5028989130" evidence="2">
    <location>
        <begin position="20"/>
        <end position="156"/>
    </location>
</feature>
<evidence type="ECO:0000313" key="4">
    <source>
        <dbReference type="RefSeq" id="XP_026739300.1"/>
    </source>
</evidence>
<name>A0A7E5WF32_TRINI</name>
<protein>
    <submittedName>
        <fullName evidence="4">Acanthoscurrin-1-like</fullName>
    </submittedName>
</protein>
<keyword evidence="1" id="KW-0472">Membrane</keyword>
<keyword evidence="1" id="KW-1133">Transmembrane helix</keyword>